<keyword evidence="4 7" id="KW-0812">Transmembrane</keyword>
<dbReference type="CDD" id="cd06261">
    <property type="entry name" value="TM_PBP2"/>
    <property type="match status" value="2"/>
</dbReference>
<organism evidence="10 11">
    <name type="scientific">Alsobacter metallidurans</name>
    <dbReference type="NCBI Taxonomy" id="340221"/>
    <lineage>
        <taxon>Bacteria</taxon>
        <taxon>Pseudomonadati</taxon>
        <taxon>Pseudomonadota</taxon>
        <taxon>Alphaproteobacteria</taxon>
        <taxon>Hyphomicrobiales</taxon>
        <taxon>Alsobacteraceae</taxon>
        <taxon>Alsobacter</taxon>
    </lineage>
</organism>
<feature type="domain" description="ABC transmembrane type-1" evidence="9">
    <location>
        <begin position="245"/>
        <end position="450"/>
    </location>
</feature>
<feature type="transmembrane region" description="Helical" evidence="7">
    <location>
        <begin position="712"/>
        <end position="733"/>
    </location>
</feature>
<feature type="transmembrane region" description="Helical" evidence="7">
    <location>
        <begin position="33"/>
        <end position="52"/>
    </location>
</feature>
<evidence type="ECO:0000256" key="1">
    <source>
        <dbReference type="ARBA" id="ARBA00004651"/>
    </source>
</evidence>
<feature type="transmembrane region" description="Helical" evidence="7">
    <location>
        <begin position="72"/>
        <end position="96"/>
    </location>
</feature>
<evidence type="ECO:0000259" key="9">
    <source>
        <dbReference type="PROSITE" id="PS50928"/>
    </source>
</evidence>
<comment type="caution">
    <text evidence="10">The sequence shown here is derived from an EMBL/GenBank/DDBJ whole genome shotgun (WGS) entry which is preliminary data.</text>
</comment>
<feature type="transmembrane region" description="Helical" evidence="7">
    <location>
        <begin position="549"/>
        <end position="569"/>
    </location>
</feature>
<dbReference type="GO" id="GO:0055085">
    <property type="term" value="P:transmembrane transport"/>
    <property type="evidence" value="ECO:0007669"/>
    <property type="project" value="InterPro"/>
</dbReference>
<dbReference type="PROSITE" id="PS50928">
    <property type="entry name" value="ABC_TM1"/>
    <property type="match status" value="2"/>
</dbReference>
<keyword evidence="11" id="KW-1185">Reference proteome</keyword>
<accession>A0A917MIC9</accession>
<feature type="transmembrane region" description="Helical" evidence="7">
    <location>
        <begin position="108"/>
        <end position="129"/>
    </location>
</feature>
<keyword evidence="3" id="KW-1003">Cell membrane</keyword>
<feature type="transmembrane region" description="Helical" evidence="7">
    <location>
        <begin position="283"/>
        <end position="305"/>
    </location>
</feature>
<feature type="transmembrane region" description="Helical" evidence="7">
    <location>
        <begin position="179"/>
        <end position="199"/>
    </location>
</feature>
<keyword evidence="2 7" id="KW-0813">Transport</keyword>
<feature type="transmembrane region" description="Helical" evidence="7">
    <location>
        <begin position="432"/>
        <end position="449"/>
    </location>
</feature>
<feature type="domain" description="ABC transmembrane type-1" evidence="9">
    <location>
        <begin position="543"/>
        <end position="733"/>
    </location>
</feature>
<evidence type="ECO:0000256" key="4">
    <source>
        <dbReference type="ARBA" id="ARBA00022692"/>
    </source>
</evidence>
<evidence type="ECO:0000256" key="2">
    <source>
        <dbReference type="ARBA" id="ARBA00022448"/>
    </source>
</evidence>
<protein>
    <submittedName>
        <fullName evidence="10">Iron ABC transporter permease</fullName>
    </submittedName>
</protein>
<name>A0A917MIC9_9HYPH</name>
<feature type="transmembrane region" description="Helical" evidence="7">
    <location>
        <begin position="325"/>
        <end position="352"/>
    </location>
</feature>
<evidence type="ECO:0000313" key="10">
    <source>
        <dbReference type="EMBL" id="GGH19836.1"/>
    </source>
</evidence>
<dbReference type="InterPro" id="IPR000515">
    <property type="entry name" value="MetI-like"/>
</dbReference>
<reference evidence="10" key="2">
    <citation type="submission" date="2020-09" db="EMBL/GenBank/DDBJ databases">
        <authorList>
            <person name="Sun Q."/>
            <person name="Zhou Y."/>
        </authorList>
    </citation>
    <scope>NUCLEOTIDE SEQUENCE</scope>
    <source>
        <strain evidence="10">CGMCC 1.12214</strain>
    </source>
</reference>
<feature type="transmembrane region" description="Helical" evidence="7">
    <location>
        <begin position="669"/>
        <end position="692"/>
    </location>
</feature>
<reference evidence="10" key="1">
    <citation type="journal article" date="2014" name="Int. J. Syst. Evol. Microbiol.">
        <title>Complete genome sequence of Corynebacterium casei LMG S-19264T (=DSM 44701T), isolated from a smear-ripened cheese.</title>
        <authorList>
            <consortium name="US DOE Joint Genome Institute (JGI-PGF)"/>
            <person name="Walter F."/>
            <person name="Albersmeier A."/>
            <person name="Kalinowski J."/>
            <person name="Ruckert C."/>
        </authorList>
    </citation>
    <scope>NUCLEOTIDE SEQUENCE</scope>
    <source>
        <strain evidence="10">CGMCC 1.12214</strain>
    </source>
</reference>
<keyword evidence="6 7" id="KW-0472">Membrane</keyword>
<feature type="transmembrane region" description="Helical" evidence="7">
    <location>
        <begin position="249"/>
        <end position="271"/>
    </location>
</feature>
<evidence type="ECO:0000256" key="5">
    <source>
        <dbReference type="ARBA" id="ARBA00022989"/>
    </source>
</evidence>
<feature type="transmembrane region" description="Helical" evidence="7">
    <location>
        <begin position="149"/>
        <end position="167"/>
    </location>
</feature>
<feature type="transmembrane region" description="Helical" evidence="7">
    <location>
        <begin position="607"/>
        <end position="625"/>
    </location>
</feature>
<evidence type="ECO:0000256" key="3">
    <source>
        <dbReference type="ARBA" id="ARBA00022475"/>
    </source>
</evidence>
<dbReference type="GO" id="GO:0005886">
    <property type="term" value="C:plasma membrane"/>
    <property type="evidence" value="ECO:0007669"/>
    <property type="project" value="UniProtKB-SubCell"/>
</dbReference>
<evidence type="ECO:0000256" key="7">
    <source>
        <dbReference type="RuleBase" id="RU363032"/>
    </source>
</evidence>
<dbReference type="PANTHER" id="PTHR30183">
    <property type="entry name" value="MOLYBDENUM TRANSPORT SYSTEM PERMEASE PROTEIN MODB"/>
    <property type="match status" value="1"/>
</dbReference>
<dbReference type="RefSeq" id="WP_188517914.1">
    <property type="nucleotide sequence ID" value="NZ_BMES01000002.1"/>
</dbReference>
<dbReference type="SUPFAM" id="SSF161098">
    <property type="entry name" value="MetI-like"/>
    <property type="match status" value="2"/>
</dbReference>
<evidence type="ECO:0000256" key="6">
    <source>
        <dbReference type="ARBA" id="ARBA00023136"/>
    </source>
</evidence>
<feature type="region of interest" description="Disordered" evidence="8">
    <location>
        <begin position="1"/>
        <end position="27"/>
    </location>
</feature>
<sequence>MTAITEAAGGSSRPRSAGEGRGKRRTGAESVRSGPLLLAAWIAYALLPWYWLDFQAPAGMAGYPLGPAGSGLALALSGKAWWLAPILIPLIVATVAWRTADPLRRNGLLVFAGALGLWAVLKQGFVVGLKGWNFAWVAALMGGPGPSQAGFGLGAGLLLLCFLLLMCQGLAGRGWCRGDAFIVSAVGIVVALILLFVFFPVSTILASAFQDNAGHLDFALFVAKITDQSIWGLDCVTGRLRCGVAWNTLFLGVLVGVATTALGLAFALIATRTDFRLKGALRILSILPIITPPFVIGLALILLFGRSGAVTAWLSEWFGIPRSRWIYGLPGIFLAQALAFTPIAYMVLVGVVQGIAPSLEEASQTLRASRWTTFRTVTLPLLRPGLANAFLLGFVESLADFGNPLVLGGNFEVLSTKIFFAVVGSATDQGRAAVLSLVLLAFTLLAFWAQQMWIGKKVYVTVGGKGDAGLPLPLPKRVAVACYATALPWALFTASVYVLILVGGFVRSLGRDYTITLDHYLSGFRIEQGAGGLVFSGGAWDSFFATLEVAAMAAPLTAVIGLLTGYLLTRQRFAGLRAFEFSTMLSFAIPGTVIGVSYILAFNVPPFELTGTALILVICFVFRNMPVGVRSAVATLSQIDKSLDEASLTLGARSWTTLRLVVLPLLRPAILATLVYSFVRAMTAVSAVIFLVSAKYNMATTYIVGRVEAGEFGIAIAYASVLIVVMLVAILGFDRLVGKRKLGRREAPPVTVAAGG</sequence>
<dbReference type="InterPro" id="IPR035906">
    <property type="entry name" value="MetI-like_sf"/>
</dbReference>
<dbReference type="Pfam" id="PF00528">
    <property type="entry name" value="BPD_transp_1"/>
    <property type="match status" value="2"/>
</dbReference>
<dbReference type="EMBL" id="BMES01000002">
    <property type="protein sequence ID" value="GGH19836.1"/>
    <property type="molecule type" value="Genomic_DNA"/>
</dbReference>
<comment type="similarity">
    <text evidence="7">Belongs to the binding-protein-dependent transport system permease family.</text>
</comment>
<feature type="transmembrane region" description="Helical" evidence="7">
    <location>
        <begin position="581"/>
        <end position="601"/>
    </location>
</feature>
<proteinExistence type="inferred from homology"/>
<dbReference type="Gene3D" id="1.10.3720.10">
    <property type="entry name" value="MetI-like"/>
    <property type="match status" value="2"/>
</dbReference>
<feature type="transmembrane region" description="Helical" evidence="7">
    <location>
        <begin position="480"/>
        <end position="506"/>
    </location>
</feature>
<dbReference type="Proteomes" id="UP000603912">
    <property type="component" value="Unassembled WGS sequence"/>
</dbReference>
<keyword evidence="5 7" id="KW-1133">Transmembrane helix</keyword>
<evidence type="ECO:0000256" key="8">
    <source>
        <dbReference type="SAM" id="MobiDB-lite"/>
    </source>
</evidence>
<gene>
    <name evidence="10" type="ORF">GCM10007036_22990</name>
</gene>
<comment type="subcellular location">
    <subcellularLocation>
        <location evidence="1 7">Cell membrane</location>
        <topology evidence="1 7">Multi-pass membrane protein</topology>
    </subcellularLocation>
</comment>
<dbReference type="PANTHER" id="PTHR30183:SF7">
    <property type="entry name" value="FERRIC TRANSPORT SYSTEM PERMEASE PROTEIN FBPB 1-RELATED"/>
    <property type="match status" value="1"/>
</dbReference>
<evidence type="ECO:0000313" key="11">
    <source>
        <dbReference type="Proteomes" id="UP000603912"/>
    </source>
</evidence>
<dbReference type="AlphaFoldDB" id="A0A917MIC9"/>